<evidence type="ECO:0000313" key="3">
    <source>
        <dbReference type="EMBL" id="SEK36401.1"/>
    </source>
</evidence>
<keyword evidence="1" id="KW-1133">Transmembrane helix</keyword>
<keyword evidence="1" id="KW-0812">Transmembrane</keyword>
<name>A0A1H7GE49_AQUAM</name>
<feature type="transmembrane region" description="Helical" evidence="1">
    <location>
        <begin position="12"/>
        <end position="32"/>
    </location>
</feature>
<dbReference type="RefSeq" id="WP_091404669.1">
    <property type="nucleotide sequence ID" value="NZ_FOAB01000001.1"/>
</dbReference>
<dbReference type="GO" id="GO:0009190">
    <property type="term" value="P:cyclic nucleotide biosynthetic process"/>
    <property type="evidence" value="ECO:0007669"/>
    <property type="project" value="InterPro"/>
</dbReference>
<dbReference type="PROSITE" id="PS50125">
    <property type="entry name" value="GUANYLATE_CYCLASE_2"/>
    <property type="match status" value="1"/>
</dbReference>
<dbReference type="PANTHER" id="PTHR43081:SF1">
    <property type="entry name" value="ADENYLATE CYCLASE, TERMINAL-DIFFERENTIATION SPECIFIC"/>
    <property type="match status" value="1"/>
</dbReference>
<dbReference type="AlphaFoldDB" id="A0A1H7GE49"/>
<dbReference type="EMBL" id="FOAB01000001">
    <property type="protein sequence ID" value="SEK36401.1"/>
    <property type="molecule type" value="Genomic_DNA"/>
</dbReference>
<dbReference type="PANTHER" id="PTHR43081">
    <property type="entry name" value="ADENYLATE CYCLASE, TERMINAL-DIFFERENTIATION SPECIFIC-RELATED"/>
    <property type="match status" value="1"/>
</dbReference>
<dbReference type="Gene3D" id="3.30.70.1230">
    <property type="entry name" value="Nucleotide cyclase"/>
    <property type="match status" value="1"/>
</dbReference>
<evidence type="ECO:0000256" key="1">
    <source>
        <dbReference type="SAM" id="Phobius"/>
    </source>
</evidence>
<evidence type="ECO:0000313" key="4">
    <source>
        <dbReference type="Proteomes" id="UP000198521"/>
    </source>
</evidence>
<dbReference type="CDD" id="cd07302">
    <property type="entry name" value="CHD"/>
    <property type="match status" value="1"/>
</dbReference>
<feature type="transmembrane region" description="Helical" evidence="1">
    <location>
        <begin position="138"/>
        <end position="158"/>
    </location>
</feature>
<keyword evidence="4" id="KW-1185">Reference proteome</keyword>
<proteinExistence type="predicted"/>
<accession>A0A1H7GE49</accession>
<feature type="domain" description="Guanylate cyclase" evidence="2">
    <location>
        <begin position="186"/>
        <end position="315"/>
    </location>
</feature>
<dbReference type="STRING" id="1038014.SAMN04487910_0350"/>
<dbReference type="InterPro" id="IPR001054">
    <property type="entry name" value="A/G_cyclase"/>
</dbReference>
<dbReference type="GO" id="GO:0004016">
    <property type="term" value="F:adenylate cyclase activity"/>
    <property type="evidence" value="ECO:0007669"/>
    <property type="project" value="UniProtKB-ARBA"/>
</dbReference>
<evidence type="ECO:0000259" key="2">
    <source>
        <dbReference type="PROSITE" id="PS50125"/>
    </source>
</evidence>
<reference evidence="3 4" key="1">
    <citation type="submission" date="2016-10" db="EMBL/GenBank/DDBJ databases">
        <authorList>
            <person name="de Groot N.N."/>
        </authorList>
    </citation>
    <scope>NUCLEOTIDE SEQUENCE [LARGE SCALE GENOMIC DNA]</scope>
    <source>
        <strain evidence="3 4">DSM 25232</strain>
    </source>
</reference>
<dbReference type="Proteomes" id="UP000198521">
    <property type="component" value="Unassembled WGS sequence"/>
</dbReference>
<dbReference type="OrthoDB" id="9768499at2"/>
<dbReference type="InterPro" id="IPR029787">
    <property type="entry name" value="Nucleotide_cyclase"/>
</dbReference>
<organism evidence="3 4">
    <name type="scientific">Aquimarina amphilecti</name>
    <dbReference type="NCBI Taxonomy" id="1038014"/>
    <lineage>
        <taxon>Bacteria</taxon>
        <taxon>Pseudomonadati</taxon>
        <taxon>Bacteroidota</taxon>
        <taxon>Flavobacteriia</taxon>
        <taxon>Flavobacteriales</taxon>
        <taxon>Flavobacteriaceae</taxon>
        <taxon>Aquimarina</taxon>
    </lineage>
</organism>
<feature type="transmembrane region" description="Helical" evidence="1">
    <location>
        <begin position="96"/>
        <end position="118"/>
    </location>
</feature>
<sequence>MSKISYLNKRTIYRIIPFIIFFIIAALIYLFLEKGILGDSQSYPSTQNPYNFVNGLFIGVISATLFGLLIGSFEVLYFNKFFSSKSFLKKIIYKTAFYLVIIIIFLLSTSIISFIVQFETNIFDITVWINLRSFFTNIVFLSIICYIIATIGICLFYLEVSDNIGQEVLFNFFTGKYHKPIEEERIFMFLDMKSSTTIAEKLGHVKYFEMLTQYYADLSNSIVQHAGSVYQYVGDEIVVSWNLKKGLKKDNCIRCFYSMQEALIKQSAKYHKEFGVLPTFKAGFHCGMITAGEIGTIKKDIVFTGDVLNTTARIQGLCNSYEVTILISKTLIEKLKITSSLKYTSVDKTLLRGKNDQIELFTVV</sequence>
<gene>
    <name evidence="3" type="ORF">SAMN04487910_0350</name>
</gene>
<dbReference type="SUPFAM" id="SSF55073">
    <property type="entry name" value="Nucleotide cyclase"/>
    <property type="match status" value="1"/>
</dbReference>
<dbReference type="InterPro" id="IPR050697">
    <property type="entry name" value="Adenylyl/Guanylyl_Cyclase_3/4"/>
</dbReference>
<feature type="transmembrane region" description="Helical" evidence="1">
    <location>
        <begin position="52"/>
        <end position="76"/>
    </location>
</feature>
<protein>
    <submittedName>
        <fullName evidence="3">Adenylate cyclase</fullName>
    </submittedName>
</protein>
<keyword evidence="1" id="KW-0472">Membrane</keyword>
<dbReference type="Pfam" id="PF00211">
    <property type="entry name" value="Guanylate_cyc"/>
    <property type="match status" value="1"/>
</dbReference>
<dbReference type="GO" id="GO:0035556">
    <property type="term" value="P:intracellular signal transduction"/>
    <property type="evidence" value="ECO:0007669"/>
    <property type="project" value="InterPro"/>
</dbReference>